<dbReference type="Proteomes" id="UP000272781">
    <property type="component" value="Unassembled WGS sequence"/>
</dbReference>
<dbReference type="GO" id="GO:0004674">
    <property type="term" value="F:protein serine/threonine kinase activity"/>
    <property type="evidence" value="ECO:0007669"/>
    <property type="project" value="TreeGrafter"/>
</dbReference>
<reference evidence="5" key="1">
    <citation type="submission" date="2018-03" db="EMBL/GenBank/DDBJ databases">
        <title>A comparative analysis of the Nautiliaceae.</title>
        <authorList>
            <person name="Grosche A."/>
            <person name="Smedile F."/>
            <person name="Vetriani C."/>
        </authorList>
    </citation>
    <scope>NUCLEOTIDE SEQUENCE [LARGE SCALE GENOMIC DNA]</scope>
    <source>
        <strain evidence="5">TB6</strain>
    </source>
</reference>
<proteinExistence type="predicted"/>
<dbReference type="InterPro" id="IPR036465">
    <property type="entry name" value="vWFA_dom_sf"/>
</dbReference>
<feature type="domain" description="VWFA" evidence="1">
    <location>
        <begin position="19"/>
        <end position="195"/>
    </location>
</feature>
<evidence type="ECO:0000259" key="1">
    <source>
        <dbReference type="PROSITE" id="PS50234"/>
    </source>
</evidence>
<dbReference type="GO" id="GO:0005737">
    <property type="term" value="C:cytoplasm"/>
    <property type="evidence" value="ECO:0007669"/>
    <property type="project" value="TreeGrafter"/>
</dbReference>
<evidence type="ECO:0000313" key="3">
    <source>
        <dbReference type="EMBL" id="ROR40203.1"/>
    </source>
</evidence>
<dbReference type="Pfam" id="PF00092">
    <property type="entry name" value="VWA"/>
    <property type="match status" value="1"/>
</dbReference>
<dbReference type="CDD" id="cd00198">
    <property type="entry name" value="vWFA"/>
    <property type="match status" value="1"/>
</dbReference>
<reference evidence="2" key="3">
    <citation type="submission" date="2019-06" db="EMBL/GenBank/DDBJ databases">
        <title>A comparative analysis of the Nautiliaceae.</title>
        <authorList>
            <person name="Grosche A."/>
            <person name="Smedile F."/>
            <person name="Vetriani C."/>
        </authorList>
    </citation>
    <scope>NUCLEOTIDE SEQUENCE</scope>
    <source>
        <strain evidence="2">TB6</strain>
    </source>
</reference>
<dbReference type="Proteomes" id="UP000298805">
    <property type="component" value="Chromosome"/>
</dbReference>
<dbReference type="PANTHER" id="PTHR47763:SF1">
    <property type="entry name" value="DUF659 DOMAIN-CONTAINING PROTEIN"/>
    <property type="match status" value="1"/>
</dbReference>
<dbReference type="RefSeq" id="WP_123352585.1">
    <property type="nucleotide sequence ID" value="NZ_CP027432.2"/>
</dbReference>
<sequence length="229" mass="26898">MGFENITLPQEESIKRKADVVFVIDNSGSMGPVKDEVKKHIKDLVNKLEKEDVESRLGFVFYGHDAIYVKHFTDDVDEFLESFKEVQTKDTGWNEFTLPAIDLAADLDWREGAHRYIVIFTNEDIYGGYESDEQIAKFDWLLEKLKKLNIKVFYIGEDCDYYRKFKELPNSMYIVTKDFKNLDFKELFDSMAKSISQSSVKKFESDDNVEKDIFNVRDFSTFMVRVFDI</sequence>
<organism evidence="3 4">
    <name type="scientific">Caminibacter pacificus</name>
    <dbReference type="NCBI Taxonomy" id="1424653"/>
    <lineage>
        <taxon>Bacteria</taxon>
        <taxon>Pseudomonadati</taxon>
        <taxon>Campylobacterota</taxon>
        <taxon>Epsilonproteobacteria</taxon>
        <taxon>Nautiliales</taxon>
        <taxon>Nautiliaceae</taxon>
        <taxon>Caminibacter</taxon>
    </lineage>
</organism>
<evidence type="ECO:0000313" key="2">
    <source>
        <dbReference type="EMBL" id="QCI27620.1"/>
    </source>
</evidence>
<dbReference type="EMBL" id="RJVK01000002">
    <property type="protein sequence ID" value="ROR40203.1"/>
    <property type="molecule type" value="Genomic_DNA"/>
</dbReference>
<dbReference type="Gene3D" id="3.40.50.410">
    <property type="entry name" value="von Willebrand factor, type A domain"/>
    <property type="match status" value="1"/>
</dbReference>
<gene>
    <name evidence="2" type="ORF">C6V80_01170</name>
    <name evidence="3" type="ORF">EDC58_1191</name>
</gene>
<name>A0AAJ4UY07_9BACT</name>
<reference evidence="3 4" key="2">
    <citation type="submission" date="2018-11" db="EMBL/GenBank/DDBJ databases">
        <title>Genomic Encyclopedia of Type Strains, Phase IV (KMG-IV): sequencing the most valuable type-strain genomes for metagenomic binning, comparative biology and taxonomic classification.</title>
        <authorList>
            <person name="Goeker M."/>
        </authorList>
    </citation>
    <scope>NUCLEOTIDE SEQUENCE [LARGE SCALE GENOMIC DNA]</scope>
    <source>
        <strain evidence="3 4">DSM 27783</strain>
    </source>
</reference>
<accession>A0AAJ4UY07</accession>
<dbReference type="SMART" id="SM00327">
    <property type="entry name" value="VWA"/>
    <property type="match status" value="1"/>
</dbReference>
<dbReference type="InterPro" id="IPR052969">
    <property type="entry name" value="Thr-specific_kinase-like"/>
</dbReference>
<dbReference type="SUPFAM" id="SSF53300">
    <property type="entry name" value="vWA-like"/>
    <property type="match status" value="1"/>
</dbReference>
<keyword evidence="5" id="KW-1185">Reference proteome</keyword>
<evidence type="ECO:0000313" key="4">
    <source>
        <dbReference type="Proteomes" id="UP000272781"/>
    </source>
</evidence>
<dbReference type="AlphaFoldDB" id="A0AAJ4UY07"/>
<evidence type="ECO:0000313" key="5">
    <source>
        <dbReference type="Proteomes" id="UP000298805"/>
    </source>
</evidence>
<dbReference type="PROSITE" id="PS50234">
    <property type="entry name" value="VWFA"/>
    <property type="match status" value="1"/>
</dbReference>
<protein>
    <submittedName>
        <fullName evidence="2">VWA domain-containing protein</fullName>
    </submittedName>
    <submittedName>
        <fullName evidence="3">von Willebrand factor type A domain-containing protein</fullName>
    </submittedName>
</protein>
<dbReference type="InterPro" id="IPR002035">
    <property type="entry name" value="VWF_A"/>
</dbReference>
<dbReference type="PANTHER" id="PTHR47763">
    <property type="entry name" value="ALPHA-PROTEIN KINASE VWKA"/>
    <property type="match status" value="1"/>
</dbReference>
<dbReference type="EMBL" id="CP027432">
    <property type="protein sequence ID" value="QCI27620.1"/>
    <property type="molecule type" value="Genomic_DNA"/>
</dbReference>